<name>A0AC60QBU0_IXOPE</name>
<evidence type="ECO:0000313" key="2">
    <source>
        <dbReference type="Proteomes" id="UP000805193"/>
    </source>
</evidence>
<protein>
    <submittedName>
        <fullName evidence="1">Uncharacterized protein</fullName>
    </submittedName>
</protein>
<comment type="caution">
    <text evidence="1">The sequence shown here is derived from an EMBL/GenBank/DDBJ whole genome shotgun (WGS) entry which is preliminary data.</text>
</comment>
<evidence type="ECO:0000313" key="1">
    <source>
        <dbReference type="EMBL" id="KAG0431155.1"/>
    </source>
</evidence>
<keyword evidence="2" id="KW-1185">Reference proteome</keyword>
<reference evidence="1 2" key="1">
    <citation type="journal article" date="2020" name="Cell">
        <title>Large-Scale Comparative Analyses of Tick Genomes Elucidate Their Genetic Diversity and Vector Capacities.</title>
        <authorList>
            <consortium name="Tick Genome and Microbiome Consortium (TIGMIC)"/>
            <person name="Jia N."/>
            <person name="Wang J."/>
            <person name="Shi W."/>
            <person name="Du L."/>
            <person name="Sun Y."/>
            <person name="Zhan W."/>
            <person name="Jiang J.F."/>
            <person name="Wang Q."/>
            <person name="Zhang B."/>
            <person name="Ji P."/>
            <person name="Bell-Sakyi L."/>
            <person name="Cui X.M."/>
            <person name="Yuan T.T."/>
            <person name="Jiang B.G."/>
            <person name="Yang W.F."/>
            <person name="Lam T.T."/>
            <person name="Chang Q.C."/>
            <person name="Ding S.J."/>
            <person name="Wang X.J."/>
            <person name="Zhu J.G."/>
            <person name="Ruan X.D."/>
            <person name="Zhao L."/>
            <person name="Wei J.T."/>
            <person name="Ye R.Z."/>
            <person name="Que T.C."/>
            <person name="Du C.H."/>
            <person name="Zhou Y.H."/>
            <person name="Cheng J.X."/>
            <person name="Dai P.F."/>
            <person name="Guo W.B."/>
            <person name="Han X.H."/>
            <person name="Huang E.J."/>
            <person name="Li L.F."/>
            <person name="Wei W."/>
            <person name="Gao Y.C."/>
            <person name="Liu J.Z."/>
            <person name="Shao H.Z."/>
            <person name="Wang X."/>
            <person name="Wang C.C."/>
            <person name="Yang T.C."/>
            <person name="Huo Q.B."/>
            <person name="Li W."/>
            <person name="Chen H.Y."/>
            <person name="Chen S.E."/>
            <person name="Zhou L.G."/>
            <person name="Ni X.B."/>
            <person name="Tian J.H."/>
            <person name="Sheng Y."/>
            <person name="Liu T."/>
            <person name="Pan Y.S."/>
            <person name="Xia L.Y."/>
            <person name="Li J."/>
            <person name="Zhao F."/>
            <person name="Cao W.C."/>
        </authorList>
    </citation>
    <scope>NUCLEOTIDE SEQUENCE [LARGE SCALE GENOMIC DNA]</scope>
    <source>
        <strain evidence="1">Iper-2018</strain>
    </source>
</reference>
<sequence length="451" mass="49454">MPRLKRESKHGGKRQGQGSTREEKGDTKVFIQVMMMIAGTARHQCCPDFRASRLLEEIRPRVTAGAAQECGPPVNFGTVTVPGTRMMRLTNTPSVYTQELAEVMFGLHTLATSCLTGSTAGAGKEALDKKAVEDIIVHVMSKFKGTTASDVRFYLRRKCNNAATALKKSVGKATGYRMFAQALRAVARSKPLMQLGNLKAILALAPGPLTFHPACACEIFPDDGDHGKLVRNSSSLELVASGRQKKELKRPIYAAVDPKLSGETGYYFSDCRKAWINWRARNAERNRELFETSVKRTHLEDSKKNTPLLVDGRPRLTSERSHRMSSVLPVDDEHVAKPREVGLVEGRRGRGLRRDSRPGGDLLRRGRIPEERASGLGAVVCLRRRTDMTLLPAPAANASEAAVVHHDAVAVDNEVGDGLRHLHPHHPGTSLDVGAVSEGRVDDRIRPSVQC</sequence>
<proteinExistence type="predicted"/>
<accession>A0AC60QBU0</accession>
<dbReference type="Proteomes" id="UP000805193">
    <property type="component" value="Unassembled WGS sequence"/>
</dbReference>
<dbReference type="EMBL" id="JABSTQ010009251">
    <property type="protein sequence ID" value="KAG0431155.1"/>
    <property type="molecule type" value="Genomic_DNA"/>
</dbReference>
<gene>
    <name evidence="1" type="ORF">HPB47_022040</name>
</gene>
<organism evidence="1 2">
    <name type="scientific">Ixodes persulcatus</name>
    <name type="common">Taiga tick</name>
    <dbReference type="NCBI Taxonomy" id="34615"/>
    <lineage>
        <taxon>Eukaryota</taxon>
        <taxon>Metazoa</taxon>
        <taxon>Ecdysozoa</taxon>
        <taxon>Arthropoda</taxon>
        <taxon>Chelicerata</taxon>
        <taxon>Arachnida</taxon>
        <taxon>Acari</taxon>
        <taxon>Parasitiformes</taxon>
        <taxon>Ixodida</taxon>
        <taxon>Ixodoidea</taxon>
        <taxon>Ixodidae</taxon>
        <taxon>Ixodinae</taxon>
        <taxon>Ixodes</taxon>
    </lineage>
</organism>